<dbReference type="GO" id="GO:0009252">
    <property type="term" value="P:peptidoglycan biosynthetic process"/>
    <property type="evidence" value="ECO:0007669"/>
    <property type="project" value="UniProtKB-UniPathway"/>
</dbReference>
<evidence type="ECO:0000256" key="11">
    <source>
        <dbReference type="ARBA" id="ARBA00049902"/>
    </source>
</evidence>
<dbReference type="GO" id="GO:0004180">
    <property type="term" value="F:carboxypeptidase activity"/>
    <property type="evidence" value="ECO:0007669"/>
    <property type="project" value="UniProtKB-KW"/>
</dbReference>
<dbReference type="AlphaFoldDB" id="A0A1Y6IWS7"/>
<comment type="catalytic activity">
    <reaction evidence="11">
        <text>[GlcNAc-(1-&gt;4)-Mur2Ac(oyl-L-Ala-gamma-D-Glu-L-Lys-D-Ala-D-Ala)](n)-di-trans,octa-cis-undecaprenyl diphosphate + beta-D-GlcNAc-(1-&gt;4)-Mur2Ac(oyl-L-Ala-gamma-D-Glu-L-Lys-D-Ala-D-Ala)-di-trans,octa-cis-undecaprenyl diphosphate = [GlcNAc-(1-&gt;4)-Mur2Ac(oyl-L-Ala-gamma-D-Glu-L-Lys-D-Ala-D-Ala)](n+1)-di-trans,octa-cis-undecaprenyl diphosphate + di-trans,octa-cis-undecaprenyl diphosphate + H(+)</text>
        <dbReference type="Rhea" id="RHEA:23708"/>
        <dbReference type="Rhea" id="RHEA-COMP:9602"/>
        <dbReference type="Rhea" id="RHEA-COMP:9603"/>
        <dbReference type="ChEBI" id="CHEBI:15378"/>
        <dbReference type="ChEBI" id="CHEBI:58405"/>
        <dbReference type="ChEBI" id="CHEBI:60033"/>
        <dbReference type="ChEBI" id="CHEBI:78435"/>
        <dbReference type="EC" id="2.4.99.28"/>
    </reaction>
</comment>
<dbReference type="InterPro" id="IPR001264">
    <property type="entry name" value="Glyco_trans_51"/>
</dbReference>
<reference evidence="15 16" key="1">
    <citation type="submission" date="2017-05" db="EMBL/GenBank/DDBJ databases">
        <authorList>
            <person name="Song R."/>
            <person name="Chenine A.L."/>
            <person name="Ruprecht R.M."/>
        </authorList>
    </citation>
    <scope>NUCLEOTIDE SEQUENCE [LARGE SCALE GENOMIC DNA]</scope>
    <source>
        <strain evidence="15 16">CECT 7927</strain>
    </source>
</reference>
<feature type="domain" description="Glycosyl transferase family 51" evidence="13">
    <location>
        <begin position="50"/>
        <end position="225"/>
    </location>
</feature>
<dbReference type="GO" id="GO:0008955">
    <property type="term" value="F:peptidoglycan glycosyltransferase activity"/>
    <property type="evidence" value="ECO:0007669"/>
    <property type="project" value="UniProtKB-EC"/>
</dbReference>
<keyword evidence="17" id="KW-1185">Reference proteome</keyword>
<evidence type="ECO:0000256" key="9">
    <source>
        <dbReference type="ARBA" id="ARBA00023268"/>
    </source>
</evidence>
<dbReference type="GO" id="GO:0008658">
    <property type="term" value="F:penicillin binding"/>
    <property type="evidence" value="ECO:0007669"/>
    <property type="project" value="InterPro"/>
</dbReference>
<evidence type="ECO:0000256" key="8">
    <source>
        <dbReference type="ARBA" id="ARBA00022801"/>
    </source>
</evidence>
<evidence type="ECO:0000313" key="17">
    <source>
        <dbReference type="Proteomes" id="UP001283366"/>
    </source>
</evidence>
<keyword evidence="6" id="KW-0328">Glycosyltransferase</keyword>
<gene>
    <name evidence="15" type="primary">pbpF</name>
    <name evidence="14" type="synonym">pbpC</name>
    <name evidence="14" type="ORF">SBX37_21510</name>
    <name evidence="15" type="ORF">VIM7927_03421</name>
</gene>
<dbReference type="InterPro" id="IPR036950">
    <property type="entry name" value="PBP_transglycosylase"/>
</dbReference>
<dbReference type="InterPro" id="IPR001460">
    <property type="entry name" value="PCN-bd_Tpept"/>
</dbReference>
<dbReference type="Proteomes" id="UP000196125">
    <property type="component" value="Unassembled WGS sequence"/>
</dbReference>
<dbReference type="EMBL" id="JAWRCO010000002">
    <property type="protein sequence ID" value="MDW6005452.1"/>
    <property type="molecule type" value="Genomic_DNA"/>
</dbReference>
<dbReference type="NCBIfam" id="TIGR02073">
    <property type="entry name" value="PBP_1c"/>
    <property type="match status" value="1"/>
</dbReference>
<comment type="similarity">
    <text evidence="3">In the N-terminal section; belongs to the glycosyltransferase 51 family.</text>
</comment>
<evidence type="ECO:0000256" key="5">
    <source>
        <dbReference type="ARBA" id="ARBA00022670"/>
    </source>
</evidence>
<proteinExistence type="inferred from homology"/>
<keyword evidence="5" id="KW-0645">Protease</keyword>
<keyword evidence="8" id="KW-0378">Hydrolase</keyword>
<dbReference type="UniPathway" id="UPA00219"/>
<protein>
    <recommendedName>
        <fullName evidence="10">peptidoglycan glycosyltransferase</fullName>
        <ecNumber evidence="10">2.4.99.28</ecNumber>
    </recommendedName>
</protein>
<comment type="pathway">
    <text evidence="1">Cell wall biogenesis; peptidoglycan biosynthesis.</text>
</comment>
<evidence type="ECO:0000313" key="16">
    <source>
        <dbReference type="Proteomes" id="UP000196125"/>
    </source>
</evidence>
<organism evidence="15 16">
    <name type="scientific">Vibrio mangrovi</name>
    <dbReference type="NCBI Taxonomy" id="474394"/>
    <lineage>
        <taxon>Bacteria</taxon>
        <taxon>Pseudomonadati</taxon>
        <taxon>Pseudomonadota</taxon>
        <taxon>Gammaproteobacteria</taxon>
        <taxon>Vibrionales</taxon>
        <taxon>Vibrionaceae</taxon>
        <taxon>Vibrio</taxon>
    </lineage>
</organism>
<sequence>MLKWLRLAGLTTGGVLLLAAVTFTVLNQLYPFETEGRGRNVVTVYAAEGDVLRQFANENGIYRIPVSPGQVSPWYLRALLAYEDRHFYSHPGVNPLSLLRAFGQQLYYGRVISGGSTLTMQVARLFYPHPRSYLGKLEQIFRALQLELRYSKSDILALYLTYAPMGGNIEGVEAASQRYFGKHASELSPTEAAMLVVVPQRPSLYRPDRFPLAALQARNKVLRRVAGVFSWSTDELLRMQQSPLRAAHHPAPMFSPLLARHLQKQFPQQSDIQTFINFTLQHGVENMLRQHTAGWATPLSAAVMVMENRSGKVLAYKGSADIYDARRYGYVDMVQAWRSPGSALKPFIYGLALERRLVHSASLLTDVPRAFGDYRPQNFDHHYEGAIRLDTALQHSRNIPAVQVLSQVGPGNFLHWLQNSGVQLRVADANLAIALGGLGVRLTDMVALFSALSREGELIFPRLSVEEPVRTHGLLSPAGSWIITHILQDIAPPDRVKPAHGRRVAWKTGTSYGFRDAWAVGTSDDYTVGVWVGRPDGAPFVGQTGANQAAPLMFDVFDLLPKDRLQRPRPSQVAEAVICWPGGIDAALVRTSDCLLRHQAFTIDHHTPPTLRQSHDFTHLHQWPQVIQDWFRKTGQSLPAQAPLAGIKILSPPSGAQLFPYRGQTLALVASKVQAEWYLDERPLTRAALELDGLSDGHHRLTACSVQCDSIEIWIASH</sequence>
<dbReference type="InterPro" id="IPR050396">
    <property type="entry name" value="Glycosyltr_51/Transpeptidase"/>
</dbReference>
<dbReference type="InterPro" id="IPR012338">
    <property type="entry name" value="Beta-lactam/transpept-like"/>
</dbReference>
<comment type="similarity">
    <text evidence="2">In the C-terminal section; belongs to the transpeptidase family.</text>
</comment>
<dbReference type="RefSeq" id="WP_087482132.1">
    <property type="nucleotide sequence ID" value="NZ_AP024884.1"/>
</dbReference>
<dbReference type="GO" id="GO:0006508">
    <property type="term" value="P:proteolysis"/>
    <property type="evidence" value="ECO:0007669"/>
    <property type="project" value="UniProtKB-KW"/>
</dbReference>
<name>A0A1Y6IWS7_9VIBR</name>
<dbReference type="Pfam" id="PF00912">
    <property type="entry name" value="Transgly"/>
    <property type="match status" value="1"/>
</dbReference>
<dbReference type="OrthoDB" id="9766909at2"/>
<dbReference type="SUPFAM" id="SSF53955">
    <property type="entry name" value="Lysozyme-like"/>
    <property type="match status" value="1"/>
</dbReference>
<dbReference type="EMBL" id="FXXI01000008">
    <property type="protein sequence ID" value="SMS02107.1"/>
    <property type="molecule type" value="Genomic_DNA"/>
</dbReference>
<keyword evidence="7" id="KW-0808">Transferase</keyword>
<evidence type="ECO:0000259" key="12">
    <source>
        <dbReference type="Pfam" id="PF00905"/>
    </source>
</evidence>
<feature type="domain" description="Penicillin-binding protein transpeptidase" evidence="12">
    <location>
        <begin position="302"/>
        <end position="516"/>
    </location>
</feature>
<dbReference type="Pfam" id="PF00905">
    <property type="entry name" value="Transpeptidase"/>
    <property type="match status" value="1"/>
</dbReference>
<dbReference type="SUPFAM" id="SSF56601">
    <property type="entry name" value="beta-lactamase/transpeptidase-like"/>
    <property type="match status" value="1"/>
</dbReference>
<dbReference type="PANTHER" id="PTHR32282">
    <property type="entry name" value="BINDING PROTEIN TRANSPEPTIDASE, PUTATIVE-RELATED"/>
    <property type="match status" value="1"/>
</dbReference>
<dbReference type="Gene3D" id="1.10.3810.10">
    <property type="entry name" value="Biosynthetic peptidoglycan transglycosylase-like"/>
    <property type="match status" value="1"/>
</dbReference>
<evidence type="ECO:0000259" key="13">
    <source>
        <dbReference type="Pfam" id="PF00912"/>
    </source>
</evidence>
<dbReference type="InterPro" id="IPR023346">
    <property type="entry name" value="Lysozyme-like_dom_sf"/>
</dbReference>
<dbReference type="Proteomes" id="UP001283366">
    <property type="component" value="Unassembled WGS sequence"/>
</dbReference>
<dbReference type="InterPro" id="IPR011815">
    <property type="entry name" value="PBP_1c"/>
</dbReference>
<evidence type="ECO:0000256" key="6">
    <source>
        <dbReference type="ARBA" id="ARBA00022676"/>
    </source>
</evidence>
<evidence type="ECO:0000256" key="4">
    <source>
        <dbReference type="ARBA" id="ARBA00022645"/>
    </source>
</evidence>
<evidence type="ECO:0000256" key="2">
    <source>
        <dbReference type="ARBA" id="ARBA00007090"/>
    </source>
</evidence>
<evidence type="ECO:0000256" key="10">
    <source>
        <dbReference type="ARBA" id="ARBA00044770"/>
    </source>
</evidence>
<evidence type="ECO:0000256" key="3">
    <source>
        <dbReference type="ARBA" id="ARBA00007739"/>
    </source>
</evidence>
<accession>A0A1Y6IWS7</accession>
<evidence type="ECO:0000313" key="15">
    <source>
        <dbReference type="EMBL" id="SMS02107.1"/>
    </source>
</evidence>
<reference evidence="14 17" key="2">
    <citation type="submission" date="2023-11" db="EMBL/GenBank/DDBJ databases">
        <title>Plant-associative lifestyle of Vibrio porteresiae and its evolutionary dynamics.</title>
        <authorList>
            <person name="Rameshkumar N."/>
            <person name="Kirti K."/>
        </authorList>
    </citation>
    <scope>NUCLEOTIDE SEQUENCE [LARGE SCALE GENOMIC DNA]</scope>
    <source>
        <strain evidence="14 17">MSSRF38</strain>
    </source>
</reference>
<keyword evidence="4" id="KW-0121">Carboxypeptidase</keyword>
<dbReference type="PANTHER" id="PTHR32282:SF15">
    <property type="entry name" value="PENICILLIN-BINDING PROTEIN 1C"/>
    <property type="match status" value="1"/>
</dbReference>
<dbReference type="EC" id="2.4.99.28" evidence="10"/>
<evidence type="ECO:0000256" key="1">
    <source>
        <dbReference type="ARBA" id="ARBA00004752"/>
    </source>
</evidence>
<keyword evidence="9" id="KW-0511">Multifunctional enzyme</keyword>
<evidence type="ECO:0000313" key="14">
    <source>
        <dbReference type="EMBL" id="MDW6005452.1"/>
    </source>
</evidence>
<evidence type="ECO:0000256" key="7">
    <source>
        <dbReference type="ARBA" id="ARBA00022679"/>
    </source>
</evidence>
<dbReference type="GO" id="GO:0030288">
    <property type="term" value="C:outer membrane-bounded periplasmic space"/>
    <property type="evidence" value="ECO:0007669"/>
    <property type="project" value="TreeGrafter"/>
</dbReference>
<dbReference type="Gene3D" id="3.40.710.10">
    <property type="entry name" value="DD-peptidase/beta-lactamase superfamily"/>
    <property type="match status" value="1"/>
</dbReference>